<dbReference type="EMBL" id="CAJFCJ010000019">
    <property type="protein sequence ID" value="CAD5123285.1"/>
    <property type="molecule type" value="Genomic_DNA"/>
</dbReference>
<dbReference type="InterPro" id="IPR001111">
    <property type="entry name" value="TGF-b_propeptide"/>
</dbReference>
<gene>
    <name evidence="4" type="ORF">DGYR_LOCUS10972</name>
</gene>
<comment type="caution">
    <text evidence="4">The sequence shown here is derived from an EMBL/GenBank/DDBJ whole genome shotgun (WGS) entry which is preliminary data.</text>
</comment>
<organism evidence="4 5">
    <name type="scientific">Dimorphilus gyrociliatus</name>
    <dbReference type="NCBI Taxonomy" id="2664684"/>
    <lineage>
        <taxon>Eukaryota</taxon>
        <taxon>Metazoa</taxon>
        <taxon>Spiralia</taxon>
        <taxon>Lophotrochozoa</taxon>
        <taxon>Annelida</taxon>
        <taxon>Polychaeta</taxon>
        <taxon>Polychaeta incertae sedis</taxon>
        <taxon>Dinophilidae</taxon>
        <taxon>Dimorphilus</taxon>
    </lineage>
</organism>
<dbReference type="Proteomes" id="UP000549394">
    <property type="component" value="Unassembled WGS sequence"/>
</dbReference>
<sequence length="237" mass="28261">MKVLFNFLIVSVYFLQAKDVNALPYQKKVSAKERSNFLDDLFRTDYRDEKKTKDDYFLTARRLCKMTFNVSPMQFLRRPVQRAEIRVYKNVPRFKFFKNRRRRKRYWTAKLTMHESSAYTHILKSSSILDSKLVSINAVGWISFDITRALKKWIRKPSSNLGLELWVEGTTVDKKSEKTVRKTNVVCQNLENPTRRDPVLFVYHKFSKGRRRYKTSVKKSKYRKGHSKNNEVLKSPN</sequence>
<protein>
    <submittedName>
        <fullName evidence="4">DgyrCDS11644</fullName>
    </submittedName>
</protein>
<accession>A0A7I8W462</accession>
<feature type="signal peptide" evidence="2">
    <location>
        <begin position="1"/>
        <end position="22"/>
    </location>
</feature>
<evidence type="ECO:0000313" key="5">
    <source>
        <dbReference type="Proteomes" id="UP000549394"/>
    </source>
</evidence>
<feature type="compositionally biased region" description="Basic residues" evidence="1">
    <location>
        <begin position="214"/>
        <end position="227"/>
    </location>
</feature>
<name>A0A7I8W462_9ANNE</name>
<feature type="domain" description="TGF-beta propeptide" evidence="3">
    <location>
        <begin position="40"/>
        <end position="200"/>
    </location>
</feature>
<evidence type="ECO:0000313" key="4">
    <source>
        <dbReference type="EMBL" id="CAD5123285.1"/>
    </source>
</evidence>
<evidence type="ECO:0000256" key="2">
    <source>
        <dbReference type="SAM" id="SignalP"/>
    </source>
</evidence>
<feature type="chain" id="PRO_5029441312" evidence="2">
    <location>
        <begin position="23"/>
        <end position="237"/>
    </location>
</feature>
<reference evidence="4 5" key="1">
    <citation type="submission" date="2020-08" db="EMBL/GenBank/DDBJ databases">
        <authorList>
            <person name="Hejnol A."/>
        </authorList>
    </citation>
    <scope>NUCLEOTIDE SEQUENCE [LARGE SCALE GENOMIC DNA]</scope>
</reference>
<evidence type="ECO:0000256" key="1">
    <source>
        <dbReference type="SAM" id="MobiDB-lite"/>
    </source>
</evidence>
<dbReference type="Gene3D" id="2.60.120.970">
    <property type="match status" value="1"/>
</dbReference>
<feature type="region of interest" description="Disordered" evidence="1">
    <location>
        <begin position="214"/>
        <end position="237"/>
    </location>
</feature>
<dbReference type="AlphaFoldDB" id="A0A7I8W462"/>
<evidence type="ECO:0000259" key="3">
    <source>
        <dbReference type="Pfam" id="PF00688"/>
    </source>
</evidence>
<dbReference type="Pfam" id="PF00688">
    <property type="entry name" value="TGFb_propeptide"/>
    <property type="match status" value="1"/>
</dbReference>
<keyword evidence="5" id="KW-1185">Reference proteome</keyword>
<dbReference type="OrthoDB" id="5987191at2759"/>
<keyword evidence="2" id="KW-0732">Signal</keyword>
<proteinExistence type="predicted"/>